<dbReference type="SUPFAM" id="SSF46689">
    <property type="entry name" value="Homeodomain-like"/>
    <property type="match status" value="1"/>
</dbReference>
<evidence type="ECO:0000313" key="5">
    <source>
        <dbReference type="Proteomes" id="UP000694557"/>
    </source>
</evidence>
<name>A0A8C7CGX7_ONCKI</name>
<evidence type="ECO:0000259" key="1">
    <source>
        <dbReference type="Pfam" id="PF01498"/>
    </source>
</evidence>
<dbReference type="InterPro" id="IPR057667">
    <property type="entry name" value="HTH_SB"/>
</dbReference>
<dbReference type="InterPro" id="IPR047655">
    <property type="entry name" value="Transpos_IS630-like"/>
</dbReference>
<dbReference type="InterPro" id="IPR009057">
    <property type="entry name" value="Homeodomain-like_sf"/>
</dbReference>
<dbReference type="GO" id="GO:0003677">
    <property type="term" value="F:DNA binding"/>
    <property type="evidence" value="ECO:0007669"/>
    <property type="project" value="InterPro"/>
</dbReference>
<dbReference type="Pfam" id="PF25787">
    <property type="entry name" value="HTH_SB"/>
    <property type="match status" value="1"/>
</dbReference>
<dbReference type="GeneTree" id="ENSGT01150000286906"/>
<protein>
    <recommendedName>
        <fullName evidence="6">Transposase</fullName>
    </recommendedName>
</protein>
<evidence type="ECO:0000313" key="4">
    <source>
        <dbReference type="Ensembl" id="ENSOKIP00005000279.1"/>
    </source>
</evidence>
<dbReference type="GO" id="GO:0006313">
    <property type="term" value="P:DNA transposition"/>
    <property type="evidence" value="ECO:0007669"/>
    <property type="project" value="InterPro"/>
</dbReference>
<accession>A0A8C7CGX7</accession>
<dbReference type="Pfam" id="PF01498">
    <property type="entry name" value="HTH_Tnp_Tc3_2"/>
    <property type="match status" value="1"/>
</dbReference>
<reference evidence="4" key="1">
    <citation type="submission" date="2025-08" db="UniProtKB">
        <authorList>
            <consortium name="Ensembl"/>
        </authorList>
    </citation>
    <scope>IDENTIFICATION</scope>
</reference>
<dbReference type="AlphaFoldDB" id="A0A8C7CGX7"/>
<evidence type="ECO:0008006" key="6">
    <source>
        <dbReference type="Google" id="ProtNLM"/>
    </source>
</evidence>
<dbReference type="InterPro" id="IPR036388">
    <property type="entry name" value="WH-like_DNA-bd_sf"/>
</dbReference>
<dbReference type="InterPro" id="IPR002492">
    <property type="entry name" value="Transposase_Tc1-like"/>
</dbReference>
<evidence type="ECO:0000259" key="2">
    <source>
        <dbReference type="Pfam" id="PF13358"/>
    </source>
</evidence>
<dbReference type="PANTHER" id="PTHR23022:SF135">
    <property type="entry name" value="SI:DKEY-77F5.3"/>
    <property type="match status" value="1"/>
</dbReference>
<sequence>MKNKEHTRQVRDTVVKKFKAGFGYKKISQALNIPRSTVQAIILKWKEYQTTANLPRPGRPSKLSAHTRRRLIRDAAKRPMITLDELQRSTAEVGDSVHRTTISRILHKSGLYGRVARRKPFLKDIHKKCCLKFATSHLGDTANMWKKVLWSDETKIELFGNNTKRYVWRKSKTAHHPEHTIPTVKHGGGSIMVWACFSSAGTGKMVKIDGKMDGAKYRTILEENLMESAKDLRLGRRFVFQQDNDPKHKAKSTMEWFKNKHIQVLEWPSQSPDLNRIENLWKELKTAVHKCSPSNLTELELFCKEEWEKMSVSRCAKLIGGVLQSWLSSWKVLPSPKRNNGALSVNIITSLTMILRHLPDQGLSPQIAQFGRVVSCRQSLGGSKLLPFKNDSGHCVLGDLQCFRNFLVPFFRSVPRHNPVSALSTQFLRPHGLVFALTCTVNCGTLYRQVCAFPNHVQSLEFTTGGLQSSCRNISRLINGNLMHLIVEGLNSYVNKVFLFLKNLNILHV</sequence>
<dbReference type="Proteomes" id="UP000694557">
    <property type="component" value="Unassembled WGS sequence"/>
</dbReference>
<feature type="domain" description="Transposase Tc1-like" evidence="1">
    <location>
        <begin position="68"/>
        <end position="138"/>
    </location>
</feature>
<dbReference type="PANTHER" id="PTHR23022">
    <property type="entry name" value="TRANSPOSABLE ELEMENT-RELATED"/>
    <property type="match status" value="1"/>
</dbReference>
<dbReference type="GO" id="GO:0015074">
    <property type="term" value="P:DNA integration"/>
    <property type="evidence" value="ECO:0007669"/>
    <property type="project" value="InterPro"/>
</dbReference>
<dbReference type="Ensembl" id="ENSOKIT00005000296.1">
    <property type="protein sequence ID" value="ENSOKIP00005000279.1"/>
    <property type="gene ID" value="ENSOKIG00005000195.1"/>
</dbReference>
<reference evidence="4" key="2">
    <citation type="submission" date="2025-09" db="UniProtKB">
        <authorList>
            <consortium name="Ensembl"/>
        </authorList>
    </citation>
    <scope>IDENTIFICATION</scope>
</reference>
<evidence type="ECO:0000259" key="3">
    <source>
        <dbReference type="Pfam" id="PF25787"/>
    </source>
</evidence>
<organism evidence="4 5">
    <name type="scientific">Oncorhynchus kisutch</name>
    <name type="common">Coho salmon</name>
    <name type="synonym">Salmo kisutch</name>
    <dbReference type="NCBI Taxonomy" id="8019"/>
    <lineage>
        <taxon>Eukaryota</taxon>
        <taxon>Metazoa</taxon>
        <taxon>Chordata</taxon>
        <taxon>Craniata</taxon>
        <taxon>Vertebrata</taxon>
        <taxon>Euteleostomi</taxon>
        <taxon>Actinopterygii</taxon>
        <taxon>Neopterygii</taxon>
        <taxon>Teleostei</taxon>
        <taxon>Protacanthopterygii</taxon>
        <taxon>Salmoniformes</taxon>
        <taxon>Salmonidae</taxon>
        <taxon>Salmoninae</taxon>
        <taxon>Oncorhynchus</taxon>
    </lineage>
</organism>
<dbReference type="NCBIfam" id="NF033545">
    <property type="entry name" value="transpos_IS630"/>
    <property type="match status" value="1"/>
</dbReference>
<dbReference type="InterPro" id="IPR038717">
    <property type="entry name" value="Tc1-like_DDE_dom"/>
</dbReference>
<proteinExistence type="predicted"/>
<keyword evidence="5" id="KW-1185">Reference proteome</keyword>
<feature type="domain" description="Sleeping Beauty transposase HTH" evidence="3">
    <location>
        <begin position="1"/>
        <end position="51"/>
    </location>
</feature>
<dbReference type="Gene3D" id="3.30.420.10">
    <property type="entry name" value="Ribonuclease H-like superfamily/Ribonuclease H"/>
    <property type="match status" value="1"/>
</dbReference>
<dbReference type="Gene3D" id="1.10.10.10">
    <property type="entry name" value="Winged helix-like DNA-binding domain superfamily/Winged helix DNA-binding domain"/>
    <property type="match status" value="1"/>
</dbReference>
<dbReference type="InterPro" id="IPR036397">
    <property type="entry name" value="RNaseH_sf"/>
</dbReference>
<dbReference type="Pfam" id="PF13358">
    <property type="entry name" value="DDE_3"/>
    <property type="match status" value="1"/>
</dbReference>
<feature type="domain" description="Tc1-like transposase DDE" evidence="2">
    <location>
        <begin position="148"/>
        <end position="298"/>
    </location>
</feature>
<dbReference type="InterPro" id="IPR052338">
    <property type="entry name" value="Transposase_5"/>
</dbReference>